<evidence type="ECO:0000313" key="1">
    <source>
        <dbReference type="EMBL" id="RZG68778.1"/>
    </source>
</evidence>
<dbReference type="RefSeq" id="WP_130144183.1">
    <property type="nucleotide sequence ID" value="NZ_SGSU01000003.1"/>
</dbReference>
<organism evidence="1 2">
    <name type="scientific">Acinetobacter bouvetii</name>
    <dbReference type="NCBI Taxonomy" id="202951"/>
    <lineage>
        <taxon>Bacteria</taxon>
        <taxon>Pseudomonadati</taxon>
        <taxon>Pseudomonadota</taxon>
        <taxon>Gammaproteobacteria</taxon>
        <taxon>Moraxellales</taxon>
        <taxon>Moraxellaceae</taxon>
        <taxon>Acinetobacter</taxon>
    </lineage>
</organism>
<comment type="caution">
    <text evidence="1">The sequence shown here is derived from an EMBL/GenBank/DDBJ whole genome shotgun (WGS) entry which is preliminary data.</text>
</comment>
<gene>
    <name evidence="1" type="ORF">EXE25_03635</name>
</gene>
<dbReference type="STRING" id="202951.GCA_001485025_00341"/>
<proteinExistence type="predicted"/>
<accession>A0A4Q7AYG6</accession>
<dbReference type="Proteomes" id="UP000293483">
    <property type="component" value="Unassembled WGS sequence"/>
</dbReference>
<evidence type="ECO:0000313" key="2">
    <source>
        <dbReference type="Proteomes" id="UP000293483"/>
    </source>
</evidence>
<dbReference type="AlphaFoldDB" id="A0A4Q7AYG6"/>
<protein>
    <submittedName>
        <fullName evidence="1">Uncharacterized protein</fullName>
    </submittedName>
</protein>
<sequence length="98" mass="11617">MLIDFQHEQQKKFDALAFEILQQPSAYLSFDCISDFYQADWLQQFPKGTVWSATGLDDGAEEYCIRIEYKTQFLWIDYAENRLSVLYEKAGEKHLYQS</sequence>
<dbReference type="EMBL" id="SGSU01000003">
    <property type="protein sequence ID" value="RZG68778.1"/>
    <property type="molecule type" value="Genomic_DNA"/>
</dbReference>
<reference evidence="1 2" key="1">
    <citation type="submission" date="2019-02" db="EMBL/GenBank/DDBJ databases">
        <title>The Batch Genome Submission of Acinetobacter spp. strains.</title>
        <authorList>
            <person name="Qin J."/>
            <person name="Hu Y."/>
            <person name="Ye H."/>
            <person name="Wei L."/>
            <person name="Feng Y."/>
            <person name="Zong Z."/>
        </authorList>
    </citation>
    <scope>NUCLEOTIDE SEQUENCE [LARGE SCALE GENOMIC DNA]</scope>
    <source>
        <strain evidence="1 2">WCHABo060081</strain>
    </source>
</reference>
<name>A0A4Q7AYG6_9GAMM</name>